<accession>A0A8J3VED2</accession>
<dbReference type="RefSeq" id="WP_203906856.1">
    <property type="nucleotide sequence ID" value="NZ_BONY01000005.1"/>
</dbReference>
<proteinExistence type="predicted"/>
<dbReference type="Proteomes" id="UP000612899">
    <property type="component" value="Unassembled WGS sequence"/>
</dbReference>
<protein>
    <submittedName>
        <fullName evidence="1">Uncharacterized protein</fullName>
    </submittedName>
</protein>
<gene>
    <name evidence="1" type="ORF">Rhe02_09900</name>
</gene>
<organism evidence="1 2">
    <name type="scientific">Rhizocola hellebori</name>
    <dbReference type="NCBI Taxonomy" id="1392758"/>
    <lineage>
        <taxon>Bacteria</taxon>
        <taxon>Bacillati</taxon>
        <taxon>Actinomycetota</taxon>
        <taxon>Actinomycetes</taxon>
        <taxon>Micromonosporales</taxon>
        <taxon>Micromonosporaceae</taxon>
        <taxon>Rhizocola</taxon>
    </lineage>
</organism>
<dbReference type="EMBL" id="BONY01000005">
    <property type="protein sequence ID" value="GIH02923.1"/>
    <property type="molecule type" value="Genomic_DNA"/>
</dbReference>
<keyword evidence="2" id="KW-1185">Reference proteome</keyword>
<evidence type="ECO:0000313" key="2">
    <source>
        <dbReference type="Proteomes" id="UP000612899"/>
    </source>
</evidence>
<reference evidence="1" key="1">
    <citation type="submission" date="2021-01" db="EMBL/GenBank/DDBJ databases">
        <title>Whole genome shotgun sequence of Rhizocola hellebori NBRC 109834.</title>
        <authorList>
            <person name="Komaki H."/>
            <person name="Tamura T."/>
        </authorList>
    </citation>
    <scope>NUCLEOTIDE SEQUENCE</scope>
    <source>
        <strain evidence="1">NBRC 109834</strain>
    </source>
</reference>
<dbReference type="AlphaFoldDB" id="A0A8J3VED2"/>
<sequence length="92" mass="10190">MGGFTEWDDDEEIPAALAWVRNSVARELDAQLGLRGEVIVLADVCEIAYAVAVRLGLEFGIERRPWPDSDPREESSLDLDSAVFYGSMMRSG</sequence>
<name>A0A8J3VED2_9ACTN</name>
<comment type="caution">
    <text evidence="1">The sequence shown here is derived from an EMBL/GenBank/DDBJ whole genome shotgun (WGS) entry which is preliminary data.</text>
</comment>
<evidence type="ECO:0000313" key="1">
    <source>
        <dbReference type="EMBL" id="GIH02923.1"/>
    </source>
</evidence>